<feature type="transmembrane region" description="Helical" evidence="2">
    <location>
        <begin position="418"/>
        <end position="439"/>
    </location>
</feature>
<accession>A0A8J7TKM3</accession>
<evidence type="ECO:0000313" key="4">
    <source>
        <dbReference type="EMBL" id="MBN8658910.1"/>
    </source>
</evidence>
<feature type="compositionally biased region" description="Basic and acidic residues" evidence="1">
    <location>
        <begin position="55"/>
        <end position="74"/>
    </location>
</feature>
<evidence type="ECO:0000256" key="2">
    <source>
        <dbReference type="SAM" id="Phobius"/>
    </source>
</evidence>
<feature type="chain" id="PRO_5035257006" description="TraG N-terminal Proteobacteria domain-containing protein" evidence="3">
    <location>
        <begin position="32"/>
        <end position="1800"/>
    </location>
</feature>
<feature type="compositionally biased region" description="Low complexity" evidence="1">
    <location>
        <begin position="567"/>
        <end position="587"/>
    </location>
</feature>
<feature type="transmembrane region" description="Helical" evidence="2">
    <location>
        <begin position="204"/>
        <end position="222"/>
    </location>
</feature>
<feature type="signal peptide" evidence="3">
    <location>
        <begin position="1"/>
        <end position="31"/>
    </location>
</feature>
<feature type="compositionally biased region" description="Polar residues" evidence="1">
    <location>
        <begin position="1623"/>
        <end position="1632"/>
    </location>
</feature>
<feature type="region of interest" description="Disordered" evidence="1">
    <location>
        <begin position="1580"/>
        <end position="1651"/>
    </location>
</feature>
<keyword evidence="2" id="KW-0472">Membrane</keyword>
<feature type="compositionally biased region" description="Polar residues" evidence="1">
    <location>
        <begin position="1580"/>
        <end position="1593"/>
    </location>
</feature>
<feature type="compositionally biased region" description="Low complexity" evidence="1">
    <location>
        <begin position="628"/>
        <end position="643"/>
    </location>
</feature>
<gene>
    <name evidence="4" type="ORF">J0M35_00995</name>
</gene>
<proteinExistence type="predicted"/>
<name>A0A8J7TKM3_9BACT</name>
<keyword evidence="2" id="KW-0812">Transmembrane</keyword>
<feature type="transmembrane region" description="Helical" evidence="2">
    <location>
        <begin position="386"/>
        <end position="406"/>
    </location>
</feature>
<evidence type="ECO:0000256" key="1">
    <source>
        <dbReference type="SAM" id="MobiDB-lite"/>
    </source>
</evidence>
<feature type="region of interest" description="Disordered" evidence="1">
    <location>
        <begin position="493"/>
        <end position="645"/>
    </location>
</feature>
<keyword evidence="3" id="KW-0732">Signal</keyword>
<feature type="compositionally biased region" description="Polar residues" evidence="1">
    <location>
        <begin position="1759"/>
        <end position="1780"/>
    </location>
</feature>
<organism evidence="4 5">
    <name type="scientific">Candidatus Obscuribacter phosphatis</name>
    <dbReference type="NCBI Taxonomy" id="1906157"/>
    <lineage>
        <taxon>Bacteria</taxon>
        <taxon>Bacillati</taxon>
        <taxon>Candidatus Melainabacteria</taxon>
        <taxon>Candidatus Obscuribacterales</taxon>
        <taxon>Candidatus Obscuribacteraceae</taxon>
        <taxon>Candidatus Obscuribacter</taxon>
    </lineage>
</organism>
<evidence type="ECO:0000256" key="3">
    <source>
        <dbReference type="SAM" id="SignalP"/>
    </source>
</evidence>
<sequence>MRKAVHKKQDLSSLLVMVAFSLFFSVGAAFAQQPAQGGGNSASEQNVEGAPAVRKNYDDRNKFAQRETELKGNGKDAGGPTEITNKSGPYSLVPPMPVWTSNAPANYSHQDTENYTTTGALLTDTSFGIQANGAMTKMVEKAFSPERIMHAASGVGGVAANNTANSEAGVTTNQAYSAIDYCKQFLTNFTAEPGNVWQDIRDHLFIPMAVLLLLPGAVLAQVRAIIAQGSPVLVGEAHPLEGLLKSIVAIFLIPGSFLVINYGIDVANSLTYTVATEYTRIFGSDMYEDAKCAVQRAFPVNRPQDNLNTLRETRQPAASGGFSVFAVLERNTLGIALIDPCLGIYQSILPDETVPQVMNAMRAMVNSMGMTAALSWNLSCAFQMAYLYYLWCMGPIAAALWVWPIAKMKASLGSWVEGVITVCFWSLFWNTVILLLACFKGVGFTGTIIVASLLAMAVAAIKSAFDFSGMVTEAVMAAQSAAQAGAAAAMKGGGGGGGKGGSGGGGGASAGGNQGGSASSASRAPAAADSGSSAAGVGATPADGQPVAPAGPGVSETRSLGGAQDSATVTPGGADAAGPGGTADSAAEVPLSGQSGNDNMDGGAGDVSAVPLSGDASKGANDGKAATAGDLAGPPPMGDAAGLDGAGASGAMPGLNAVAGNTTVAQDTDANVSSRFNAEGEHTAKFGSQDNLNTSNNANVDNNSFLGGAAGVFMDDAARGGFTPTAFTGSNDFNTASPLGLTAGLGGNDALSGAGGPLDPGMSLGTGLGTGIGADGNSLTGPGGMPLAGNPSLSGPGDGDLSRVGVDGAPGFASTMNPQDSAKVAGDMLQAAVSDPQGLTTFNGQQMTNAEAFRAANGVSADAVQNSLQVNPSSPEYGRAVEASIEGNQIASANPGMFRDAVSNPDGVTSYNGQQMTNAQAFEAANGYSAGSVQAAMAGDVGAHNSINAGQARMEGAQIAGSNPEMYRQALSNPDGITSVGGQQMTNAEAFERSHGVTAEVVQAAMGGNVQAGYAIDSAQARMEGGAIASAHGDLMQRALSAPSEPVNYGGQTMPAGEAFARATGVSAETVQAAMNGSVDAGRAIDVAQARMDGQSIAGASGQLYQTALSQPDAPVSMGGQTMPASEAFQRSYGVSAETVQQAAAGNFEAGRLVDTAQARMDGQAIAGSAGPLYQTALSQPDAPVSMGGQTMTAGEAFQRSYGVSAETVQAAASGNIEAGRSIDVAQARFEGQSIASSAGALYQTALSQPDAPVTVGNHSMPAGEAFQARYGVSAETVQAASGGNIEAARAIDVAQARMDGQSIAASAGPVYQTALDNPNTPISVGNQTMPAGEAFQQRYGVSAETVQQAMSGNIDAGRMIDAAQTRSEAAQMVQSVGAGYYTAAVSDPNGAAVVGGVPTTNAGAFQMMTGVPAQTVQAALGGNVEAGRVIDMARMESQSVAQGGAPASFSMAMSADGSPTSYNYNSSIASGPAPVDTGSGGGAQYTVAGGSSTSVDPVYGGGGAAPAPIQNVAYNSENPTYNAGFVAGNAGADNSGGAVYGAPNAPTGGYDASSGGYVSGTNYVTGTGGGEMMRDFSSQHLAGQQHAANTGDQPPRIEPQGGGSPQPAGEMRIADIGGVGWGQQSHGQGQAQMPAPSPDAASGWGQAPAQPVQGADAWRVAQANEASAQAWRAPDQGAIEQRQAQSSMPHHDSGMIAPVIIPAANRAPAQPINSAGSRDIAMAKDAQAKEAAAKAKAAGEAGGESAGAEKSTGESLGEQMTQASNRKMGSLRNWAQNSGLDKGKKKKKDPNDPDDSETV</sequence>
<dbReference type="Proteomes" id="UP000664277">
    <property type="component" value="Unassembled WGS sequence"/>
</dbReference>
<feature type="region of interest" description="Disordered" evidence="1">
    <location>
        <begin position="1728"/>
        <end position="1800"/>
    </location>
</feature>
<evidence type="ECO:0000313" key="5">
    <source>
        <dbReference type="Proteomes" id="UP000664277"/>
    </source>
</evidence>
<feature type="compositionally biased region" description="Low complexity" evidence="1">
    <location>
        <begin position="516"/>
        <end position="539"/>
    </location>
</feature>
<reference evidence="4" key="1">
    <citation type="submission" date="2021-02" db="EMBL/GenBank/DDBJ databases">
        <title>Genome-Resolved Metagenomics of a Microbial Community Performing Photosynthetic Biological Nutrient Removal.</title>
        <authorList>
            <person name="Mcdaniel E.A."/>
        </authorList>
    </citation>
    <scope>NUCLEOTIDE SEQUENCE</scope>
    <source>
        <strain evidence="4">UWPOB_OBS1</strain>
    </source>
</reference>
<dbReference type="EMBL" id="JAFLCK010000001">
    <property type="protein sequence ID" value="MBN8658910.1"/>
    <property type="molecule type" value="Genomic_DNA"/>
</dbReference>
<evidence type="ECO:0008006" key="6">
    <source>
        <dbReference type="Google" id="ProtNLM"/>
    </source>
</evidence>
<feature type="region of interest" description="Disordered" evidence="1">
    <location>
        <begin position="1670"/>
        <end position="1692"/>
    </location>
</feature>
<feature type="compositionally biased region" description="Gly residues" evidence="1">
    <location>
        <begin position="493"/>
        <end position="515"/>
    </location>
</feature>
<comment type="caution">
    <text evidence="4">The sequence shown here is derived from an EMBL/GenBank/DDBJ whole genome shotgun (WGS) entry which is preliminary data.</text>
</comment>
<feature type="transmembrane region" description="Helical" evidence="2">
    <location>
        <begin position="446"/>
        <end position="465"/>
    </location>
</feature>
<feature type="transmembrane region" description="Helical" evidence="2">
    <location>
        <begin position="243"/>
        <end position="264"/>
    </location>
</feature>
<keyword evidence="2" id="KW-1133">Transmembrane helix</keyword>
<feature type="region of interest" description="Disordered" evidence="1">
    <location>
        <begin position="34"/>
        <end position="90"/>
    </location>
</feature>
<protein>
    <recommendedName>
        <fullName evidence="6">TraG N-terminal Proteobacteria domain-containing protein</fullName>
    </recommendedName>
</protein>
<feature type="compositionally biased region" description="Low complexity" evidence="1">
    <location>
        <begin position="1747"/>
        <end position="1756"/>
    </location>
</feature>